<feature type="transmembrane region" description="Helical" evidence="9">
    <location>
        <begin position="376"/>
        <end position="398"/>
    </location>
</feature>
<sequence length="422" mass="47300">MTTIILVGAFLFADEKVPLSPSLKNALYLTTIASSVIASTLYSPTSLTILNYANAFLSVAYALRAIELLILSKPGQLTRLERVNAASAREYAWKPMPPTLSPARLLAVCNLLINPRGIGWAHGSRRYLPQLEKLNASSQNGSHPKPEEKRRKENEKFVLKDKAQSRLPFLAKEAFKLFIAYLFPLILDVTQTPAIREYNLGLQLRPSPQTSAKLVRRFLLPPACWAACYAFIDGIHAAVALIDVGGLYLVLPALASDPWMYPPVFGPWRYIFWPRLKDIWGKLWHDLCRRALISGSTVLIPRRSSVGLRRALVGFLSFVISGVVHAAGTYAVSKDLHAVLMIMVFFTLLPLFLALQEAVSVQILERFLPDFYITRAIIWVLDAAYIICWGYHTAPLFFKYSMIPESLVSVPVPAHWSFWEGS</sequence>
<dbReference type="Pfam" id="PF13813">
    <property type="entry name" value="MBOAT_2"/>
    <property type="match status" value="1"/>
</dbReference>
<feature type="transmembrane region" description="Helical" evidence="9">
    <location>
        <begin position="338"/>
        <end position="355"/>
    </location>
</feature>
<evidence type="ECO:0000256" key="8">
    <source>
        <dbReference type="SAM" id="MobiDB-lite"/>
    </source>
</evidence>
<evidence type="ECO:0000256" key="3">
    <source>
        <dbReference type="ARBA" id="ARBA00007282"/>
    </source>
</evidence>
<keyword evidence="6 9" id="KW-1133">Transmembrane helix</keyword>
<feature type="transmembrane region" description="Helical" evidence="9">
    <location>
        <begin position="311"/>
        <end position="332"/>
    </location>
</feature>
<organism evidence="11 12">
    <name type="scientific">Aspergillus lucknowensis</name>
    <dbReference type="NCBI Taxonomy" id="176173"/>
    <lineage>
        <taxon>Eukaryota</taxon>
        <taxon>Fungi</taxon>
        <taxon>Dikarya</taxon>
        <taxon>Ascomycota</taxon>
        <taxon>Pezizomycotina</taxon>
        <taxon>Eurotiomycetes</taxon>
        <taxon>Eurotiomycetidae</taxon>
        <taxon>Eurotiales</taxon>
        <taxon>Aspergillaceae</taxon>
        <taxon>Aspergillus</taxon>
        <taxon>Aspergillus subgen. Nidulantes</taxon>
    </lineage>
</organism>
<keyword evidence="5 9" id="KW-0812">Transmembrane</keyword>
<dbReference type="InterPro" id="IPR044851">
    <property type="entry name" value="Wax_synthase"/>
</dbReference>
<dbReference type="PANTHER" id="PTHR31595:SF57">
    <property type="entry name" value="OS04G0481900 PROTEIN"/>
    <property type="match status" value="1"/>
</dbReference>
<gene>
    <name evidence="11" type="ORF">BJX67DRAFT_378983</name>
</gene>
<evidence type="ECO:0000256" key="4">
    <source>
        <dbReference type="ARBA" id="ARBA00022679"/>
    </source>
</evidence>
<evidence type="ECO:0000256" key="7">
    <source>
        <dbReference type="ARBA" id="ARBA00023136"/>
    </source>
</evidence>
<dbReference type="PANTHER" id="PTHR31595">
    <property type="entry name" value="LONG-CHAIN-ALCOHOL O-FATTY-ACYLTRANSFERASE 3-RELATED"/>
    <property type="match status" value="1"/>
</dbReference>
<keyword evidence="12" id="KW-1185">Reference proteome</keyword>
<feature type="domain" description="Wax synthase" evidence="10">
    <location>
        <begin position="261"/>
        <end position="347"/>
    </location>
</feature>
<name>A0ABR4M1E3_9EURO</name>
<evidence type="ECO:0000256" key="6">
    <source>
        <dbReference type="ARBA" id="ARBA00022989"/>
    </source>
</evidence>
<comment type="similarity">
    <text evidence="3">Belongs to the wax synthase family.</text>
</comment>
<evidence type="ECO:0000259" key="10">
    <source>
        <dbReference type="Pfam" id="PF13813"/>
    </source>
</evidence>
<feature type="region of interest" description="Disordered" evidence="8">
    <location>
        <begin position="135"/>
        <end position="155"/>
    </location>
</feature>
<comment type="pathway">
    <text evidence="2">Secondary metabolite biosynthesis.</text>
</comment>
<evidence type="ECO:0000256" key="2">
    <source>
        <dbReference type="ARBA" id="ARBA00005179"/>
    </source>
</evidence>
<evidence type="ECO:0000313" key="12">
    <source>
        <dbReference type="Proteomes" id="UP001610432"/>
    </source>
</evidence>
<evidence type="ECO:0000256" key="1">
    <source>
        <dbReference type="ARBA" id="ARBA00004141"/>
    </source>
</evidence>
<feature type="compositionally biased region" description="Basic and acidic residues" evidence="8">
    <location>
        <begin position="144"/>
        <end position="155"/>
    </location>
</feature>
<dbReference type="InterPro" id="IPR032805">
    <property type="entry name" value="Wax_synthase_dom"/>
</dbReference>
<proteinExistence type="inferred from homology"/>
<dbReference type="EMBL" id="JBFXLQ010000009">
    <property type="protein sequence ID" value="KAL2869428.1"/>
    <property type="molecule type" value="Genomic_DNA"/>
</dbReference>
<reference evidence="11 12" key="1">
    <citation type="submission" date="2024-07" db="EMBL/GenBank/DDBJ databases">
        <title>Section-level genome sequencing and comparative genomics of Aspergillus sections Usti and Cavernicolus.</title>
        <authorList>
            <consortium name="Lawrence Berkeley National Laboratory"/>
            <person name="Nybo J.L."/>
            <person name="Vesth T.C."/>
            <person name="Theobald S."/>
            <person name="Frisvad J.C."/>
            <person name="Larsen T.O."/>
            <person name="Kjaerboelling I."/>
            <person name="Rothschild-Mancinelli K."/>
            <person name="Lyhne E.K."/>
            <person name="Kogle M.E."/>
            <person name="Barry K."/>
            <person name="Clum A."/>
            <person name="Na H."/>
            <person name="Ledsgaard L."/>
            <person name="Lin J."/>
            <person name="Lipzen A."/>
            <person name="Kuo A."/>
            <person name="Riley R."/>
            <person name="Mondo S."/>
            <person name="Labutti K."/>
            <person name="Haridas S."/>
            <person name="Pangalinan J."/>
            <person name="Salamov A.A."/>
            <person name="Simmons B.A."/>
            <person name="Magnuson J.K."/>
            <person name="Chen J."/>
            <person name="Drula E."/>
            <person name="Henrissat B."/>
            <person name="Wiebenga A."/>
            <person name="Lubbers R.J."/>
            <person name="Gomes A.C."/>
            <person name="Macurrencykelacurrency M.R."/>
            <person name="Stajich J."/>
            <person name="Grigoriev I.V."/>
            <person name="Mortensen U.H."/>
            <person name="De Vries R.P."/>
            <person name="Baker S.E."/>
            <person name="Andersen M.R."/>
        </authorList>
    </citation>
    <scope>NUCLEOTIDE SEQUENCE [LARGE SCALE GENOMIC DNA]</scope>
    <source>
        <strain evidence="11 12">CBS 449.75</strain>
    </source>
</reference>
<comment type="subcellular location">
    <subcellularLocation>
        <location evidence="1">Membrane</location>
        <topology evidence="1">Multi-pass membrane protein</topology>
    </subcellularLocation>
</comment>
<keyword evidence="4" id="KW-0808">Transferase</keyword>
<dbReference type="RefSeq" id="XP_070888407.1">
    <property type="nucleotide sequence ID" value="XM_071032457.1"/>
</dbReference>
<dbReference type="Proteomes" id="UP001610432">
    <property type="component" value="Unassembled WGS sequence"/>
</dbReference>
<dbReference type="GeneID" id="98147529"/>
<comment type="caution">
    <text evidence="11">The sequence shown here is derived from an EMBL/GenBank/DDBJ whole genome shotgun (WGS) entry which is preliminary data.</text>
</comment>
<protein>
    <recommendedName>
        <fullName evidence="10">Wax synthase domain-containing protein</fullName>
    </recommendedName>
</protein>
<keyword evidence="7 9" id="KW-0472">Membrane</keyword>
<evidence type="ECO:0000256" key="5">
    <source>
        <dbReference type="ARBA" id="ARBA00022692"/>
    </source>
</evidence>
<evidence type="ECO:0000256" key="9">
    <source>
        <dbReference type="SAM" id="Phobius"/>
    </source>
</evidence>
<evidence type="ECO:0000313" key="11">
    <source>
        <dbReference type="EMBL" id="KAL2869428.1"/>
    </source>
</evidence>
<accession>A0ABR4M1E3</accession>